<evidence type="ECO:0000313" key="1">
    <source>
        <dbReference type="EMBL" id="AAM07866.1"/>
    </source>
</evidence>
<dbReference type="HOGENOM" id="CLU_2534647_0_0_2"/>
<dbReference type="InParanoid" id="Q8THI8"/>
<keyword evidence="2" id="KW-1185">Reference proteome</keyword>
<dbReference type="AlphaFoldDB" id="Q8THI8"/>
<dbReference type="STRING" id="188937.MA_4526"/>
<accession>Q8THI8</accession>
<sequence>MYSDIAVKVQSLNNCYRQHFDYVWLMDPYRTTKNHENFRRQNIRHVNLKISLKKKAVCKRRTLAITGLLTDYEGGKHHGRTRF</sequence>
<dbReference type="Proteomes" id="UP000002487">
    <property type="component" value="Chromosome"/>
</dbReference>
<reference evidence="1 2" key="1">
    <citation type="journal article" date="2002" name="Genome Res.">
        <title>The genome of Methanosarcina acetivorans reveals extensive metabolic and physiological diversity.</title>
        <authorList>
            <person name="Galagan J.E."/>
            <person name="Nusbaum C."/>
            <person name="Roy A."/>
            <person name="Endrizzi M.G."/>
            <person name="Macdonald P."/>
            <person name="FitzHugh W."/>
            <person name="Calvo S."/>
            <person name="Engels R."/>
            <person name="Smirnov S."/>
            <person name="Atnoor D."/>
            <person name="Brown A."/>
            <person name="Allen N."/>
            <person name="Naylor J."/>
            <person name="Stange-Thomann N."/>
            <person name="DeArellano K."/>
            <person name="Johnson R."/>
            <person name="Linton L."/>
            <person name="McEwan P."/>
            <person name="McKernan K."/>
            <person name="Talamas J."/>
            <person name="Tirrell A."/>
            <person name="Ye W."/>
            <person name="Zimmer A."/>
            <person name="Barber R.D."/>
            <person name="Cann I."/>
            <person name="Graham D.E."/>
            <person name="Grahame D.A."/>
            <person name="Guss A."/>
            <person name="Hedderich R."/>
            <person name="Ingram-Smith C."/>
            <person name="Kuettner C.H."/>
            <person name="Krzycki J.A."/>
            <person name="Leigh J.A."/>
            <person name="Li W."/>
            <person name="Liu J."/>
            <person name="Mukhopadhyay B."/>
            <person name="Reeve J.N."/>
            <person name="Smith K."/>
            <person name="Springer T.A."/>
            <person name="Umayam L.A."/>
            <person name="White O."/>
            <person name="White R.H."/>
            <person name="de Macario E.C."/>
            <person name="Ferry J.G."/>
            <person name="Jarrell K.F."/>
            <person name="Jing H."/>
            <person name="Macario A.J.L."/>
            <person name="Paulsen I."/>
            <person name="Pritchett M."/>
            <person name="Sowers K.R."/>
            <person name="Swanson R.V."/>
            <person name="Zinder S.H."/>
            <person name="Lander E."/>
            <person name="Metcalf W.W."/>
            <person name="Birren B."/>
        </authorList>
    </citation>
    <scope>NUCLEOTIDE SEQUENCE [LARGE SCALE GENOMIC DNA]</scope>
    <source>
        <strain evidence="2">ATCC 35395 / DSM 2834 / JCM 12185 / C2A</strain>
    </source>
</reference>
<evidence type="ECO:0000313" key="2">
    <source>
        <dbReference type="Proteomes" id="UP000002487"/>
    </source>
</evidence>
<gene>
    <name evidence="1" type="ordered locus">MA_4526</name>
</gene>
<dbReference type="EnsemblBacteria" id="AAM07866">
    <property type="protein sequence ID" value="AAM07866"/>
    <property type="gene ID" value="MA_4526"/>
</dbReference>
<dbReference type="EMBL" id="AE010299">
    <property type="protein sequence ID" value="AAM07866.1"/>
    <property type="molecule type" value="Genomic_DNA"/>
</dbReference>
<dbReference type="KEGG" id="mac:MA_4526"/>
<organism evidence="1 2">
    <name type="scientific">Methanosarcina acetivorans (strain ATCC 35395 / DSM 2834 / JCM 12185 / C2A)</name>
    <dbReference type="NCBI Taxonomy" id="188937"/>
    <lineage>
        <taxon>Archaea</taxon>
        <taxon>Methanobacteriati</taxon>
        <taxon>Methanobacteriota</taxon>
        <taxon>Stenosarchaea group</taxon>
        <taxon>Methanomicrobia</taxon>
        <taxon>Methanosarcinales</taxon>
        <taxon>Methanosarcinaceae</taxon>
        <taxon>Methanosarcina</taxon>
    </lineage>
</organism>
<name>Q8THI8_METAC</name>
<proteinExistence type="predicted"/>
<protein>
    <submittedName>
        <fullName evidence="1">Uncharacterized protein</fullName>
    </submittedName>
</protein>